<dbReference type="SUPFAM" id="SSF52540">
    <property type="entry name" value="P-loop containing nucleoside triphosphate hydrolases"/>
    <property type="match status" value="1"/>
</dbReference>
<dbReference type="InterPro" id="IPR027417">
    <property type="entry name" value="P-loop_NTPase"/>
</dbReference>
<keyword evidence="4" id="KW-0479">Metal-binding</keyword>
<proteinExistence type="predicted"/>
<evidence type="ECO:0000256" key="2">
    <source>
        <dbReference type="ARBA" id="ARBA00023134"/>
    </source>
</evidence>
<organism evidence="6 7">
    <name type="scientific">Spermophilus dauricus</name>
    <name type="common">Daurian ground squirrel</name>
    <dbReference type="NCBI Taxonomy" id="99837"/>
    <lineage>
        <taxon>Eukaryota</taxon>
        <taxon>Metazoa</taxon>
        <taxon>Chordata</taxon>
        <taxon>Craniata</taxon>
        <taxon>Vertebrata</taxon>
        <taxon>Euteleostomi</taxon>
        <taxon>Mammalia</taxon>
        <taxon>Eutheria</taxon>
        <taxon>Euarchontoglires</taxon>
        <taxon>Glires</taxon>
        <taxon>Rodentia</taxon>
        <taxon>Sciuromorpha</taxon>
        <taxon>Sciuridae</taxon>
        <taxon>Xerinae</taxon>
        <taxon>Marmotini</taxon>
        <taxon>Spermophilus</taxon>
    </lineage>
</organism>
<dbReference type="GO" id="GO:0097500">
    <property type="term" value="P:receptor localization to non-motile cilium"/>
    <property type="evidence" value="ECO:0007669"/>
    <property type="project" value="TreeGrafter"/>
</dbReference>
<feature type="binding site" evidence="3">
    <location>
        <begin position="28"/>
        <end position="35"/>
    </location>
    <ligand>
        <name>GTP</name>
        <dbReference type="ChEBI" id="CHEBI:37565"/>
    </ligand>
</feature>
<evidence type="ECO:0000313" key="7">
    <source>
        <dbReference type="Proteomes" id="UP000694422"/>
    </source>
</evidence>
<reference evidence="6" key="1">
    <citation type="submission" date="2025-08" db="UniProtKB">
        <authorList>
            <consortium name="Ensembl"/>
        </authorList>
    </citation>
    <scope>IDENTIFICATION</scope>
</reference>
<protein>
    <submittedName>
        <fullName evidence="6">ADP ribosylation factor like GTPase 13A</fullName>
    </submittedName>
</protein>
<evidence type="ECO:0000256" key="3">
    <source>
        <dbReference type="PIRSR" id="PIRSR606689-1"/>
    </source>
</evidence>
<name>A0A8C9PBJ8_SPEDA</name>
<dbReference type="SMART" id="SM00177">
    <property type="entry name" value="ARF"/>
    <property type="match status" value="1"/>
</dbReference>
<dbReference type="GO" id="GO:0005525">
    <property type="term" value="F:GTP binding"/>
    <property type="evidence" value="ECO:0007669"/>
    <property type="project" value="UniProtKB-KW"/>
</dbReference>
<accession>A0A8C9PBJ8</accession>
<evidence type="ECO:0000256" key="1">
    <source>
        <dbReference type="ARBA" id="ARBA00022741"/>
    </source>
</evidence>
<reference evidence="6" key="2">
    <citation type="submission" date="2025-09" db="UniProtKB">
        <authorList>
            <consortium name="Ensembl"/>
        </authorList>
    </citation>
    <scope>IDENTIFICATION</scope>
</reference>
<dbReference type="SMART" id="SM00178">
    <property type="entry name" value="SAR"/>
    <property type="match status" value="1"/>
</dbReference>
<keyword evidence="7" id="KW-1185">Reference proteome</keyword>
<dbReference type="FunFam" id="3.40.50.300:FF:000415">
    <property type="entry name" value="ADP-ribosylation factor-like GTPase 13B"/>
    <property type="match status" value="1"/>
</dbReference>
<keyword evidence="2 3" id="KW-0342">GTP-binding</keyword>
<feature type="compositionally biased region" description="Polar residues" evidence="5">
    <location>
        <begin position="293"/>
        <end position="308"/>
    </location>
</feature>
<evidence type="ECO:0000313" key="6">
    <source>
        <dbReference type="Ensembl" id="ENSSDAP00000005107.1"/>
    </source>
</evidence>
<dbReference type="Gene3D" id="3.40.50.300">
    <property type="entry name" value="P-loop containing nucleotide triphosphate hydrolases"/>
    <property type="match status" value="1"/>
</dbReference>
<feature type="region of interest" description="Disordered" evidence="5">
    <location>
        <begin position="205"/>
        <end position="224"/>
    </location>
</feature>
<keyword evidence="1 3" id="KW-0547">Nucleotide-binding</keyword>
<dbReference type="AlphaFoldDB" id="A0A8C9PBJ8"/>
<feature type="binding site" evidence="3">
    <location>
        <position position="74"/>
    </location>
    <ligand>
        <name>GTP</name>
        <dbReference type="ChEBI" id="CHEBI:37565"/>
    </ligand>
</feature>
<feature type="binding site" evidence="3">
    <location>
        <begin position="130"/>
        <end position="133"/>
    </location>
    <ligand>
        <name>GTP</name>
        <dbReference type="ChEBI" id="CHEBI:37565"/>
    </ligand>
</feature>
<dbReference type="PANTHER" id="PTHR46090">
    <property type="entry name" value="ADP-RIBOSYLATION FACTOR-LIKE PROTEIN 13B"/>
    <property type="match status" value="1"/>
</dbReference>
<evidence type="ECO:0000256" key="4">
    <source>
        <dbReference type="PIRSR" id="PIRSR606689-2"/>
    </source>
</evidence>
<dbReference type="GO" id="GO:0060170">
    <property type="term" value="C:ciliary membrane"/>
    <property type="evidence" value="ECO:0007669"/>
    <property type="project" value="TreeGrafter"/>
</dbReference>
<dbReference type="Pfam" id="PF00025">
    <property type="entry name" value="Arf"/>
    <property type="match status" value="1"/>
</dbReference>
<dbReference type="GO" id="GO:0031514">
    <property type="term" value="C:motile cilium"/>
    <property type="evidence" value="ECO:0007669"/>
    <property type="project" value="TreeGrafter"/>
</dbReference>
<dbReference type="Proteomes" id="UP000694422">
    <property type="component" value="Unplaced"/>
</dbReference>
<dbReference type="GO" id="GO:0003924">
    <property type="term" value="F:GTPase activity"/>
    <property type="evidence" value="ECO:0007669"/>
    <property type="project" value="InterPro"/>
</dbReference>
<dbReference type="GO" id="GO:0046872">
    <property type="term" value="F:metal ion binding"/>
    <property type="evidence" value="ECO:0007669"/>
    <property type="project" value="UniProtKB-KW"/>
</dbReference>
<evidence type="ECO:0000256" key="5">
    <source>
        <dbReference type="SAM" id="MobiDB-lite"/>
    </source>
</evidence>
<dbReference type="PROSITE" id="PS51417">
    <property type="entry name" value="ARF"/>
    <property type="match status" value="1"/>
</dbReference>
<dbReference type="CDD" id="cd04161">
    <property type="entry name" value="Arl2l1_Arl13_like"/>
    <property type="match status" value="1"/>
</dbReference>
<feature type="region of interest" description="Disordered" evidence="5">
    <location>
        <begin position="282"/>
        <end position="308"/>
    </location>
</feature>
<keyword evidence="4" id="KW-0460">Magnesium</keyword>
<dbReference type="GO" id="GO:0097730">
    <property type="term" value="C:non-motile cilium"/>
    <property type="evidence" value="ECO:0007669"/>
    <property type="project" value="TreeGrafter"/>
</dbReference>
<dbReference type="InterPro" id="IPR051995">
    <property type="entry name" value="Ciliary_GTPase"/>
</dbReference>
<dbReference type="PRINTS" id="PR00328">
    <property type="entry name" value="SAR1GTPBP"/>
</dbReference>
<feature type="binding site" evidence="4">
    <location>
        <position position="35"/>
    </location>
    <ligand>
        <name>Mg(2+)</name>
        <dbReference type="ChEBI" id="CHEBI:18420"/>
    </ligand>
</feature>
<sequence>MFRLLTSCWSRLKPTEEKRRNATVIIIGLENSGKTVLVEAFQRLLPSRINNDVKSELTTLLLDEYEVAMYDLNGDLKGQEKWPNYYAQAQGLVFVVDSSDVERMQEAKNILTRLMSDKRVAGKPILLLANKQDKKDALLPCDIIEYLLLERLVNENKSKCRVEPCSAIKNLQRRNHHPIIEGLRWLLAAIGDKYEELYISQQPPTLSFPTSKSTRGSGERCSSYSFSTRSNVQEKRQNFEKRQHFGQHSMEARPLKPILQKDGLRLRPKKNISVTFALDEPMEEGECSGGNGAQNITEPHYNRSNNSQTPAPYVGDDLFEEPTAKKKMDTWEMLQKNSCGKTLGSCL</sequence>
<dbReference type="PANTHER" id="PTHR46090:SF1">
    <property type="entry name" value="ADP-RIBOSYLATION FACTOR-LIKE PROTEIN 13A"/>
    <property type="match status" value="1"/>
</dbReference>
<dbReference type="Ensembl" id="ENSSDAT00000005856.1">
    <property type="protein sequence ID" value="ENSSDAP00000005107.1"/>
    <property type="gene ID" value="ENSSDAG00000004771.1"/>
</dbReference>
<dbReference type="GO" id="GO:1905515">
    <property type="term" value="P:non-motile cilium assembly"/>
    <property type="evidence" value="ECO:0007669"/>
    <property type="project" value="TreeGrafter"/>
</dbReference>
<dbReference type="InterPro" id="IPR006689">
    <property type="entry name" value="Small_GTPase_ARF/SAR"/>
</dbReference>